<dbReference type="HOGENOM" id="CLU_012893_5_0_12"/>
<feature type="transmembrane region" description="Helical" evidence="10">
    <location>
        <begin position="165"/>
        <end position="186"/>
    </location>
</feature>
<evidence type="ECO:0000256" key="7">
    <source>
        <dbReference type="ARBA" id="ARBA00023065"/>
    </source>
</evidence>
<keyword evidence="5 10" id="KW-0812">Transmembrane</keyword>
<name>F2NST2_TRES6</name>
<keyword evidence="12" id="KW-1185">Reference proteome</keyword>
<dbReference type="InterPro" id="IPR048279">
    <property type="entry name" value="MdtK-like"/>
</dbReference>
<dbReference type="GO" id="GO:0042910">
    <property type="term" value="F:xenobiotic transmembrane transporter activity"/>
    <property type="evidence" value="ECO:0007669"/>
    <property type="project" value="InterPro"/>
</dbReference>
<comment type="subcellular location">
    <subcellularLocation>
        <location evidence="1">Cell membrane</location>
        <topology evidence="1">Multi-pass membrane protein</topology>
    </subcellularLocation>
</comment>
<dbReference type="Pfam" id="PF01554">
    <property type="entry name" value="MatE"/>
    <property type="match status" value="2"/>
</dbReference>
<dbReference type="InterPro" id="IPR002528">
    <property type="entry name" value="MATE_fam"/>
</dbReference>
<evidence type="ECO:0000256" key="8">
    <source>
        <dbReference type="ARBA" id="ARBA00023136"/>
    </source>
</evidence>
<evidence type="ECO:0000313" key="11">
    <source>
        <dbReference type="EMBL" id="AEB14320.1"/>
    </source>
</evidence>
<keyword evidence="3" id="KW-0050">Antiport</keyword>
<reference evidence="12" key="2">
    <citation type="submission" date="2011-04" db="EMBL/GenBank/DDBJ databases">
        <title>The complete genome of chromosome of Treponema succinifaciens DSM 2489.</title>
        <authorList>
            <person name="Lucas S."/>
            <person name="Copeland A."/>
            <person name="Lapidus A."/>
            <person name="Bruce D."/>
            <person name="Goodwin L."/>
            <person name="Pitluck S."/>
            <person name="Peters L."/>
            <person name="Kyrpides N."/>
            <person name="Mavromatis K."/>
            <person name="Ivanova N."/>
            <person name="Ovchinnikova G."/>
            <person name="Teshima H."/>
            <person name="Detter J.C."/>
            <person name="Tapia R."/>
            <person name="Han C."/>
            <person name="Land M."/>
            <person name="Hauser L."/>
            <person name="Markowitz V."/>
            <person name="Cheng J.-F."/>
            <person name="Hugenholtz P."/>
            <person name="Woyke T."/>
            <person name="Wu D."/>
            <person name="Gronow S."/>
            <person name="Wellnitz S."/>
            <person name="Brambilla E."/>
            <person name="Klenk H.-P."/>
            <person name="Eisen J.A."/>
        </authorList>
    </citation>
    <scope>NUCLEOTIDE SEQUENCE [LARGE SCALE GENOMIC DNA]</scope>
    <source>
        <strain evidence="12">ATCC 33096 / DSM 2489 / 6091</strain>
    </source>
</reference>
<dbReference type="GO" id="GO:0005886">
    <property type="term" value="C:plasma membrane"/>
    <property type="evidence" value="ECO:0007669"/>
    <property type="project" value="UniProtKB-SubCell"/>
</dbReference>
<keyword evidence="4" id="KW-1003">Cell membrane</keyword>
<feature type="transmembrane region" description="Helical" evidence="10">
    <location>
        <begin position="416"/>
        <end position="436"/>
    </location>
</feature>
<evidence type="ECO:0000313" key="12">
    <source>
        <dbReference type="Proteomes" id="UP000006852"/>
    </source>
</evidence>
<sequence length="442" mass="47139">MTKDLTTGSPMRLILGFSVPVFFGYLFQQFYNLADTVIVGKFLGVSALASVGSTGAVCFLIIGGCMGICNGFAIPVSQKFGAKDYDSMRKFIAGGVKLTAVIAVLVTTVTVVFCKPLLVLMKTPSDIFNGSYGYLVIILAGIPASLAYNLLAAVIRSLGDSKTPLIFLVVSSVLNIALDLFFILALNSGVEGAALATVISQAVSSVACLFYILKNYPILHLSKEDWKINSHHVQVLLSMGLPMGLQYSITAIGSVVLQTAVNSLGSVAVASVAAASKITMFFCCPFDAMGTTMATYGGQNTGAHKFSRLNPGIFSCSFLGLAYAFLAFVIMLVFGRNLGLLFIDSGNEEILGNIYKFLVVNSSFYFPLALVNIVRFMIQGMGFSQLAVFAGLFELVGRGVFGLVFVPVFGYTAACFASPAAWILADSFLIPAYFICKKRLES</sequence>
<evidence type="ECO:0000256" key="3">
    <source>
        <dbReference type="ARBA" id="ARBA00022449"/>
    </source>
</evidence>
<feature type="transmembrane region" description="Helical" evidence="10">
    <location>
        <begin position="98"/>
        <end position="120"/>
    </location>
</feature>
<feature type="transmembrane region" description="Helical" evidence="10">
    <location>
        <begin position="12"/>
        <end position="31"/>
    </location>
</feature>
<keyword evidence="6 10" id="KW-1133">Transmembrane helix</keyword>
<proteinExistence type="predicted"/>
<dbReference type="OrthoDB" id="9806302at2"/>
<dbReference type="PIRSF" id="PIRSF006603">
    <property type="entry name" value="DinF"/>
    <property type="match status" value="1"/>
</dbReference>
<dbReference type="CDD" id="cd13138">
    <property type="entry name" value="MATE_yoeA_like"/>
    <property type="match status" value="1"/>
</dbReference>
<feature type="transmembrane region" description="Helical" evidence="10">
    <location>
        <begin position="132"/>
        <end position="153"/>
    </location>
</feature>
<dbReference type="PANTHER" id="PTHR43298">
    <property type="entry name" value="MULTIDRUG RESISTANCE PROTEIN NORM-RELATED"/>
    <property type="match status" value="1"/>
</dbReference>
<dbReference type="STRING" id="869209.Tresu_1414"/>
<dbReference type="InterPro" id="IPR050222">
    <property type="entry name" value="MATE_MdtK"/>
</dbReference>
<gene>
    <name evidence="11" type="ordered locus">Tresu_1414</name>
</gene>
<dbReference type="eggNOG" id="COG0534">
    <property type="taxonomic scope" value="Bacteria"/>
</dbReference>
<evidence type="ECO:0000256" key="10">
    <source>
        <dbReference type="SAM" id="Phobius"/>
    </source>
</evidence>
<feature type="transmembrane region" description="Helical" evidence="10">
    <location>
        <begin position="354"/>
        <end position="374"/>
    </location>
</feature>
<evidence type="ECO:0000256" key="4">
    <source>
        <dbReference type="ARBA" id="ARBA00022475"/>
    </source>
</evidence>
<dbReference type="EMBL" id="CP002631">
    <property type="protein sequence ID" value="AEB14320.1"/>
    <property type="molecule type" value="Genomic_DNA"/>
</dbReference>
<dbReference type="AlphaFoldDB" id="F2NST2"/>
<accession>F2NST2</accession>
<reference evidence="11 12" key="1">
    <citation type="journal article" date="2011" name="Stand. Genomic Sci.">
        <title>Complete genome sequence of Treponema succinifaciens type strain (6091).</title>
        <authorList>
            <person name="Han C."/>
            <person name="Gronow S."/>
            <person name="Teshima H."/>
            <person name="Lapidus A."/>
            <person name="Nolan M."/>
            <person name="Lucas S."/>
            <person name="Hammon N."/>
            <person name="Deshpande S."/>
            <person name="Cheng J.F."/>
            <person name="Zeytun A."/>
            <person name="Tapia R."/>
            <person name="Goodwin L."/>
            <person name="Pitluck S."/>
            <person name="Liolios K."/>
            <person name="Pagani I."/>
            <person name="Ivanova N."/>
            <person name="Mavromatis K."/>
            <person name="Mikhailova N."/>
            <person name="Huntemann M."/>
            <person name="Pati A."/>
            <person name="Chen A."/>
            <person name="Palaniappan K."/>
            <person name="Land M."/>
            <person name="Hauser L."/>
            <person name="Brambilla E.M."/>
            <person name="Rohde M."/>
            <person name="Goker M."/>
            <person name="Woyke T."/>
            <person name="Bristow J."/>
            <person name="Eisen J.A."/>
            <person name="Markowitz V."/>
            <person name="Hugenholtz P."/>
            <person name="Kyrpides N.C."/>
            <person name="Klenk H.P."/>
            <person name="Detter J.C."/>
        </authorList>
    </citation>
    <scope>NUCLEOTIDE SEQUENCE [LARGE SCALE GENOMIC DNA]</scope>
    <source>
        <strain evidence="12">ATCC 33096 / DSM 2489 / 6091</strain>
    </source>
</reference>
<protein>
    <recommendedName>
        <fullName evidence="9">Multidrug-efflux transporter</fullName>
    </recommendedName>
</protein>
<organism evidence="11 12">
    <name type="scientific">Treponema succinifaciens (strain ATCC 33096 / DSM 2489 / 6091)</name>
    <dbReference type="NCBI Taxonomy" id="869209"/>
    <lineage>
        <taxon>Bacteria</taxon>
        <taxon>Pseudomonadati</taxon>
        <taxon>Spirochaetota</taxon>
        <taxon>Spirochaetia</taxon>
        <taxon>Spirochaetales</taxon>
        <taxon>Treponemataceae</taxon>
        <taxon>Treponema</taxon>
    </lineage>
</organism>
<dbReference type="GO" id="GO:0006811">
    <property type="term" value="P:monoatomic ion transport"/>
    <property type="evidence" value="ECO:0007669"/>
    <property type="project" value="UniProtKB-KW"/>
</dbReference>
<dbReference type="NCBIfam" id="TIGR00797">
    <property type="entry name" value="matE"/>
    <property type="match status" value="1"/>
</dbReference>
<feature type="transmembrane region" description="Helical" evidence="10">
    <location>
        <begin position="192"/>
        <end position="213"/>
    </location>
</feature>
<evidence type="ECO:0000256" key="2">
    <source>
        <dbReference type="ARBA" id="ARBA00022448"/>
    </source>
</evidence>
<keyword evidence="2" id="KW-0813">Transport</keyword>
<feature type="transmembrane region" description="Helical" evidence="10">
    <location>
        <begin position="313"/>
        <end position="334"/>
    </location>
</feature>
<evidence type="ECO:0000256" key="6">
    <source>
        <dbReference type="ARBA" id="ARBA00022989"/>
    </source>
</evidence>
<dbReference type="GeneID" id="302998575"/>
<dbReference type="PANTHER" id="PTHR43298:SF2">
    <property type="entry name" value="FMN_FAD EXPORTER YEEO-RELATED"/>
    <property type="match status" value="1"/>
</dbReference>
<keyword evidence="8 10" id="KW-0472">Membrane</keyword>
<evidence type="ECO:0000256" key="5">
    <source>
        <dbReference type="ARBA" id="ARBA00022692"/>
    </source>
</evidence>
<dbReference type="Proteomes" id="UP000006852">
    <property type="component" value="Chromosome"/>
</dbReference>
<evidence type="ECO:0000256" key="9">
    <source>
        <dbReference type="ARBA" id="ARBA00031636"/>
    </source>
</evidence>
<dbReference type="GO" id="GO:0015297">
    <property type="term" value="F:antiporter activity"/>
    <property type="evidence" value="ECO:0007669"/>
    <property type="project" value="UniProtKB-KW"/>
</dbReference>
<keyword evidence="7" id="KW-0406">Ion transport</keyword>
<feature type="transmembrane region" description="Helical" evidence="10">
    <location>
        <begin position="386"/>
        <end position="410"/>
    </location>
</feature>
<dbReference type="RefSeq" id="WP_013701603.1">
    <property type="nucleotide sequence ID" value="NC_015385.1"/>
</dbReference>
<feature type="transmembrane region" description="Helical" evidence="10">
    <location>
        <begin position="51"/>
        <end position="77"/>
    </location>
</feature>
<dbReference type="KEGG" id="tsu:Tresu_1414"/>
<evidence type="ECO:0000256" key="1">
    <source>
        <dbReference type="ARBA" id="ARBA00004651"/>
    </source>
</evidence>